<dbReference type="Proteomes" id="UP001567538">
    <property type="component" value="Unassembled WGS sequence"/>
</dbReference>
<accession>A0ABD1GWL2</accession>
<dbReference type="Gene3D" id="3.90.550.50">
    <property type="match status" value="1"/>
</dbReference>
<keyword evidence="2" id="KW-1185">Reference proteome</keyword>
<dbReference type="PANTHER" id="PTHR10811">
    <property type="entry name" value="FRINGE-RELATED"/>
    <property type="match status" value="1"/>
</dbReference>
<comment type="caution">
    <text evidence="1">The sequence shown here is derived from an EMBL/GenBank/DDBJ whole genome shotgun (WGS) entry which is preliminary data.</text>
</comment>
<dbReference type="AlphaFoldDB" id="A0ABD1GWL2"/>
<organism evidence="1 2">
    <name type="scientific">Salvia divinorum</name>
    <name type="common">Maria pastora</name>
    <name type="synonym">Diviner's sage</name>
    <dbReference type="NCBI Taxonomy" id="28513"/>
    <lineage>
        <taxon>Eukaryota</taxon>
        <taxon>Viridiplantae</taxon>
        <taxon>Streptophyta</taxon>
        <taxon>Embryophyta</taxon>
        <taxon>Tracheophyta</taxon>
        <taxon>Spermatophyta</taxon>
        <taxon>Magnoliopsida</taxon>
        <taxon>eudicotyledons</taxon>
        <taxon>Gunneridae</taxon>
        <taxon>Pentapetalae</taxon>
        <taxon>asterids</taxon>
        <taxon>lamiids</taxon>
        <taxon>Lamiales</taxon>
        <taxon>Lamiaceae</taxon>
        <taxon>Nepetoideae</taxon>
        <taxon>Mentheae</taxon>
        <taxon>Salviinae</taxon>
        <taxon>Salvia</taxon>
        <taxon>Salvia subgen. Calosphace</taxon>
    </lineage>
</organism>
<evidence type="ECO:0000313" key="1">
    <source>
        <dbReference type="EMBL" id="KAL1547448.1"/>
    </source>
</evidence>
<protein>
    <submittedName>
        <fullName evidence="1">Uncharacterized protein</fullName>
    </submittedName>
</protein>
<reference evidence="1 2" key="1">
    <citation type="submission" date="2024-06" db="EMBL/GenBank/DDBJ databases">
        <title>A chromosome level genome sequence of Diviner's sage (Salvia divinorum).</title>
        <authorList>
            <person name="Ford S.A."/>
            <person name="Ro D.-K."/>
            <person name="Ness R.W."/>
            <person name="Phillips M.A."/>
        </authorList>
    </citation>
    <scope>NUCLEOTIDE SEQUENCE [LARGE SCALE GENOMIC DNA]</scope>
    <source>
        <strain evidence="1">SAF-2024a</strain>
        <tissue evidence="1">Leaf</tissue>
    </source>
</reference>
<dbReference type="EMBL" id="JBEAFC010000008">
    <property type="protein sequence ID" value="KAL1547448.1"/>
    <property type="molecule type" value="Genomic_DNA"/>
</dbReference>
<proteinExistence type="predicted"/>
<name>A0ABD1GWL2_SALDI</name>
<dbReference type="InterPro" id="IPR006740">
    <property type="entry name" value="DUF604"/>
</dbReference>
<evidence type="ECO:0000313" key="2">
    <source>
        <dbReference type="Proteomes" id="UP001567538"/>
    </source>
</evidence>
<gene>
    <name evidence="1" type="ORF">AAHA92_23925</name>
</gene>
<dbReference type="Pfam" id="PF04646">
    <property type="entry name" value="DUF604"/>
    <property type="match status" value="1"/>
</dbReference>
<sequence length="471" mass="53489">MKTSIVGQCSTLLILCLALYLITISRTNKRLIFSASDFFNPLLKSARVSEPQAPTPQIPAAYPPTNLSHVVFGILGSEKAWRHRKAYIESWWRPGATRGALFLDKAPPGAWSPTLPPYRVSDDISGILNKSDIRPQRMVHGIMEVVREMGDQEFRWLVMGDDDSIFYVDNIVETVARHDHTRYMYLGGQSEFIMSSYWFSFSQAFGGAGIIMSYPLAKALAADIESCIKRYAYLNSADNTTKNCIADIGVNLSPQMGNHQIDLQGDISGLLSSHPLSPLLSLHHFDVVDPIFPSRDRFESTRHLMTAAAADQSRMMQQTICHQRQRNWTISIAWGYSAQIYETIFPRSYLQMPLETFRPWSRRPDIRPPYYRFNTRPPSIDPCEAPHSFFLEVVEKSVERSEVITTYARAWPRPMPPCSSHSADGINMIQVYSPAARRNQMDRCECCDIIGMDNLMAEVKLRECMVDEIIA</sequence>